<dbReference type="PATRIC" id="fig|1434117.4.peg.2620"/>
<reference evidence="1 2" key="1">
    <citation type="submission" date="2014-07" db="EMBL/GenBank/DDBJ databases">
        <title>Methanogenic archaea and the global carbon cycle.</title>
        <authorList>
            <person name="Henriksen J.R."/>
            <person name="Luke J."/>
            <person name="Reinhart S."/>
            <person name="Benedict M.N."/>
            <person name="Youngblut N.D."/>
            <person name="Metcalf M.E."/>
            <person name="Whitaker R.J."/>
            <person name="Metcalf W.W."/>
        </authorList>
    </citation>
    <scope>NUCLEOTIDE SEQUENCE [LARGE SCALE GENOMIC DNA]</scope>
    <source>
        <strain evidence="1 2">WWM610</strain>
    </source>
</reference>
<proteinExistence type="predicted"/>
<gene>
    <name evidence="1" type="ORF">MSMAW_2051</name>
</gene>
<dbReference type="EMBL" id="CP009509">
    <property type="protein sequence ID" value="AKB41042.1"/>
    <property type="molecule type" value="Genomic_DNA"/>
</dbReference>
<dbReference type="HOGENOM" id="CLU_2406390_0_0_2"/>
<dbReference type="AlphaFoldDB" id="A0A0E3PZ65"/>
<dbReference type="Proteomes" id="UP000033058">
    <property type="component" value="Chromosome"/>
</dbReference>
<name>A0A0E3PZ65_METMZ</name>
<accession>A0A0E3PZ65</accession>
<evidence type="ECO:0000313" key="1">
    <source>
        <dbReference type="EMBL" id="AKB41042.1"/>
    </source>
</evidence>
<protein>
    <submittedName>
        <fullName evidence="1">Uncharacterized protein</fullName>
    </submittedName>
</protein>
<evidence type="ECO:0000313" key="2">
    <source>
        <dbReference type="Proteomes" id="UP000033058"/>
    </source>
</evidence>
<organism evidence="1 2">
    <name type="scientific">Methanosarcina mazei WWM610</name>
    <dbReference type="NCBI Taxonomy" id="1434117"/>
    <lineage>
        <taxon>Archaea</taxon>
        <taxon>Methanobacteriati</taxon>
        <taxon>Methanobacteriota</taxon>
        <taxon>Stenosarchaea group</taxon>
        <taxon>Methanomicrobia</taxon>
        <taxon>Methanosarcinales</taxon>
        <taxon>Methanosarcinaceae</taxon>
        <taxon>Methanosarcina</taxon>
    </lineage>
</organism>
<sequence length="92" mass="10463">MFSLHTPGIDGYISLKRICKFSFLKSRWSDSSECFFSCWQEAADKGSRLIVNLYSALTQFALPGFGKREALPGSTGNRKFRTNQRGFKFVPK</sequence>